<name>A0A0A8YKV1_ARUDO</name>
<reference evidence="1" key="2">
    <citation type="journal article" date="2015" name="Data Brief">
        <title>Shoot transcriptome of the giant reed, Arundo donax.</title>
        <authorList>
            <person name="Barrero R.A."/>
            <person name="Guerrero F.D."/>
            <person name="Moolhuijzen P."/>
            <person name="Goolsby J.A."/>
            <person name="Tidwell J."/>
            <person name="Bellgard S.E."/>
            <person name="Bellgard M.I."/>
        </authorList>
    </citation>
    <scope>NUCLEOTIDE SEQUENCE</scope>
    <source>
        <tissue evidence="1">Shoot tissue taken approximately 20 cm above the soil surface</tissue>
    </source>
</reference>
<organism evidence="1">
    <name type="scientific">Arundo donax</name>
    <name type="common">Giant reed</name>
    <name type="synonym">Donax arundinaceus</name>
    <dbReference type="NCBI Taxonomy" id="35708"/>
    <lineage>
        <taxon>Eukaryota</taxon>
        <taxon>Viridiplantae</taxon>
        <taxon>Streptophyta</taxon>
        <taxon>Embryophyta</taxon>
        <taxon>Tracheophyta</taxon>
        <taxon>Spermatophyta</taxon>
        <taxon>Magnoliopsida</taxon>
        <taxon>Liliopsida</taxon>
        <taxon>Poales</taxon>
        <taxon>Poaceae</taxon>
        <taxon>PACMAD clade</taxon>
        <taxon>Arundinoideae</taxon>
        <taxon>Arundineae</taxon>
        <taxon>Arundo</taxon>
    </lineage>
</organism>
<dbReference type="AlphaFoldDB" id="A0A0A8YKV1"/>
<protein>
    <submittedName>
        <fullName evidence="1">Uncharacterized protein</fullName>
    </submittedName>
</protein>
<reference evidence="1" key="1">
    <citation type="submission" date="2014-09" db="EMBL/GenBank/DDBJ databases">
        <authorList>
            <person name="Magalhaes I.L.F."/>
            <person name="Oliveira U."/>
            <person name="Santos F.R."/>
            <person name="Vidigal T.H.D.A."/>
            <person name="Brescovit A.D."/>
            <person name="Santos A.J."/>
        </authorList>
    </citation>
    <scope>NUCLEOTIDE SEQUENCE</scope>
    <source>
        <tissue evidence="1">Shoot tissue taken approximately 20 cm above the soil surface</tissue>
    </source>
</reference>
<evidence type="ECO:0000313" key="1">
    <source>
        <dbReference type="EMBL" id="JAD27011.1"/>
    </source>
</evidence>
<sequence>MPAALLLSLQYSGVFLAHPPVRSSSSQSRGDRME</sequence>
<proteinExistence type="predicted"/>
<dbReference type="EMBL" id="GBRH01270884">
    <property type="protein sequence ID" value="JAD27011.1"/>
    <property type="molecule type" value="Transcribed_RNA"/>
</dbReference>
<accession>A0A0A8YKV1</accession>